<dbReference type="RefSeq" id="XP_064771650.1">
    <property type="nucleotide sequence ID" value="XM_064911949.1"/>
</dbReference>
<name>A0ABR1FFP4_9ASCO</name>
<keyword evidence="3" id="KW-1185">Reference proteome</keyword>
<evidence type="ECO:0000313" key="3">
    <source>
        <dbReference type="Proteomes" id="UP001498771"/>
    </source>
</evidence>
<feature type="compositionally biased region" description="Basic and acidic residues" evidence="1">
    <location>
        <begin position="259"/>
        <end position="270"/>
    </location>
</feature>
<feature type="compositionally biased region" description="Low complexity" evidence="1">
    <location>
        <begin position="99"/>
        <end position="124"/>
    </location>
</feature>
<feature type="compositionally biased region" description="Polar residues" evidence="1">
    <location>
        <begin position="162"/>
        <end position="176"/>
    </location>
</feature>
<dbReference type="EMBL" id="JBBJBU010000001">
    <property type="protein sequence ID" value="KAK7208617.1"/>
    <property type="molecule type" value="Genomic_DNA"/>
</dbReference>
<feature type="compositionally biased region" description="Acidic residues" evidence="1">
    <location>
        <begin position="46"/>
        <end position="55"/>
    </location>
</feature>
<sequence length="270" mass="29766">MAKVLSSIRPFSKSLSSEDSQAILPSPRLGRTRSRSYSKVPSNYSYDDDPLEDSSYDPSSTPRIFASADSYSTTTSSSLSSLAKSNSPPRYVYKPPRGPSTSPSRPAPLSRPRFHSSSSASSFHGRSKSTGNPFLDSAPLSEDAEDTDNPFLTRREKRAHTVSGSQPDLSFLSSSAEYGEQEHEQEQPPQLAPKPRTRPRAKTLSGISSPLRSPESEIWVNYRNEDPSAAPVPVFADYSGRSPRNDMSANLQPPPLLRPKPDLRRWKAEH</sequence>
<organism evidence="2 3">
    <name type="scientific">Myxozyma melibiosi</name>
    <dbReference type="NCBI Taxonomy" id="54550"/>
    <lineage>
        <taxon>Eukaryota</taxon>
        <taxon>Fungi</taxon>
        <taxon>Dikarya</taxon>
        <taxon>Ascomycota</taxon>
        <taxon>Saccharomycotina</taxon>
        <taxon>Lipomycetes</taxon>
        <taxon>Lipomycetales</taxon>
        <taxon>Lipomycetaceae</taxon>
        <taxon>Myxozyma</taxon>
    </lineage>
</organism>
<dbReference type="GeneID" id="90037461"/>
<accession>A0ABR1FFP4</accession>
<reference evidence="2 3" key="1">
    <citation type="submission" date="2024-03" db="EMBL/GenBank/DDBJ databases">
        <title>Genome-scale model development and genomic sequencing of the oleaginous clade Lipomyces.</title>
        <authorList>
            <consortium name="Lawrence Berkeley National Laboratory"/>
            <person name="Czajka J.J."/>
            <person name="Han Y."/>
            <person name="Kim J."/>
            <person name="Mondo S.J."/>
            <person name="Hofstad B.A."/>
            <person name="Robles A."/>
            <person name="Haridas S."/>
            <person name="Riley R."/>
            <person name="LaButti K."/>
            <person name="Pangilinan J."/>
            <person name="Andreopoulos W."/>
            <person name="Lipzen A."/>
            <person name="Yan J."/>
            <person name="Wang M."/>
            <person name="Ng V."/>
            <person name="Grigoriev I.V."/>
            <person name="Spatafora J.W."/>
            <person name="Magnuson J.K."/>
            <person name="Baker S.E."/>
            <person name="Pomraning K.R."/>
        </authorList>
    </citation>
    <scope>NUCLEOTIDE SEQUENCE [LARGE SCALE GENOMIC DNA]</scope>
    <source>
        <strain evidence="2 3">Phaff 52-87</strain>
    </source>
</reference>
<evidence type="ECO:0000256" key="1">
    <source>
        <dbReference type="SAM" id="MobiDB-lite"/>
    </source>
</evidence>
<evidence type="ECO:0000313" key="2">
    <source>
        <dbReference type="EMBL" id="KAK7208617.1"/>
    </source>
</evidence>
<protein>
    <submittedName>
        <fullName evidence="2">Uncharacterized protein</fullName>
    </submittedName>
</protein>
<proteinExistence type="predicted"/>
<comment type="caution">
    <text evidence="2">The sequence shown here is derived from an EMBL/GenBank/DDBJ whole genome shotgun (WGS) entry which is preliminary data.</text>
</comment>
<feature type="region of interest" description="Disordered" evidence="1">
    <location>
        <begin position="1"/>
        <end position="270"/>
    </location>
</feature>
<feature type="compositionally biased region" description="Low complexity" evidence="1">
    <location>
        <begin position="66"/>
        <end position="87"/>
    </location>
</feature>
<dbReference type="Proteomes" id="UP001498771">
    <property type="component" value="Unassembled WGS sequence"/>
</dbReference>
<gene>
    <name evidence="2" type="ORF">BZA70DRAFT_274222</name>
</gene>